<organism evidence="1 2">
    <name type="scientific">Tannerella forsythia (strain ATCC 43037 / JCM 10827 / CCUG 21028 A / KCTC 5666 / FDC 338)</name>
    <name type="common">Bacteroides forsythus</name>
    <dbReference type="NCBI Taxonomy" id="203275"/>
    <lineage>
        <taxon>Bacteria</taxon>
        <taxon>Pseudomonadati</taxon>
        <taxon>Bacteroidota</taxon>
        <taxon>Bacteroidia</taxon>
        <taxon>Bacteroidales</taxon>
        <taxon>Tannerellaceae</taxon>
        <taxon>Tannerella</taxon>
    </lineage>
</organism>
<dbReference type="EMBL" id="CP003191">
    <property type="protein sequence ID" value="AEW21356.1"/>
    <property type="molecule type" value="Genomic_DNA"/>
</dbReference>
<dbReference type="KEGG" id="tfo:BFO_1145"/>
<evidence type="ECO:0000313" key="2">
    <source>
        <dbReference type="Proteomes" id="UP000005436"/>
    </source>
</evidence>
<protein>
    <submittedName>
        <fullName evidence="1">Uncharacterized protein</fullName>
    </submittedName>
</protein>
<accession>G8UIF8</accession>
<evidence type="ECO:0000313" key="1">
    <source>
        <dbReference type="EMBL" id="AEW21356.1"/>
    </source>
</evidence>
<dbReference type="Proteomes" id="UP000005436">
    <property type="component" value="Chromosome"/>
</dbReference>
<dbReference type="AlphaFoldDB" id="G8UIF8"/>
<gene>
    <name evidence="1" type="ordered locus">BFO_1145</name>
</gene>
<sequence>MHIEKQLTNNQQCVEINISVQMKIFHCFLGIYPLQQSH</sequence>
<keyword evidence="2" id="KW-1185">Reference proteome</keyword>
<reference evidence="2" key="1">
    <citation type="submission" date="2011-12" db="EMBL/GenBank/DDBJ databases">
        <title>Complete sequence of Tannerella forsythia ATCC 43037.</title>
        <authorList>
            <person name="Dewhirst F."/>
            <person name="Tanner A."/>
            <person name="Izard J."/>
            <person name="Brinkac L."/>
            <person name="Durkin A.S."/>
            <person name="Hostetler J."/>
            <person name="Shetty J."/>
            <person name="Torralba M."/>
            <person name="Gill S."/>
            <person name="Nelson K."/>
        </authorList>
    </citation>
    <scope>NUCLEOTIDE SEQUENCE [LARGE SCALE GENOMIC DNA]</scope>
    <source>
        <strain evidence="2">ATCC 43037 / JCM 10827 / CCUG 33226 / KCTC 5666 / FDC 338</strain>
    </source>
</reference>
<name>G8UIF8_TANFA</name>
<proteinExistence type="predicted"/>
<dbReference type="HOGENOM" id="CLU_3334070_0_0_10"/>